<protein>
    <submittedName>
        <fullName evidence="1">Uncharacterized protein</fullName>
    </submittedName>
</protein>
<dbReference type="Proteomes" id="UP001242368">
    <property type="component" value="Unassembled WGS sequence"/>
</dbReference>
<gene>
    <name evidence="1" type="ORF">QW060_08220</name>
</gene>
<accession>A0ABT8CRI0</accession>
<evidence type="ECO:0000313" key="1">
    <source>
        <dbReference type="EMBL" id="MDN3707119.1"/>
    </source>
</evidence>
<name>A0ABT8CRI0_9FLAO</name>
<evidence type="ECO:0000313" key="2">
    <source>
        <dbReference type="Proteomes" id="UP001242368"/>
    </source>
</evidence>
<keyword evidence="2" id="KW-1185">Reference proteome</keyword>
<dbReference type="RefSeq" id="WP_290363157.1">
    <property type="nucleotide sequence ID" value="NZ_JAUFQU010000001.1"/>
</dbReference>
<organism evidence="1 2">
    <name type="scientific">Paenimyroides ceti</name>
    <dbReference type="NCBI Taxonomy" id="395087"/>
    <lineage>
        <taxon>Bacteria</taxon>
        <taxon>Pseudomonadati</taxon>
        <taxon>Bacteroidota</taxon>
        <taxon>Flavobacteriia</taxon>
        <taxon>Flavobacteriales</taxon>
        <taxon>Flavobacteriaceae</taxon>
        <taxon>Paenimyroides</taxon>
    </lineage>
</organism>
<proteinExistence type="predicted"/>
<sequence>MVLILIIISFCFIFYWEDQKVLILLRIYTRMSFQVPRNSICEKKMALI</sequence>
<reference evidence="2" key="1">
    <citation type="journal article" date="2019" name="Int. J. Syst. Evol. Microbiol.">
        <title>The Global Catalogue of Microorganisms (GCM) 10K type strain sequencing project: providing services to taxonomists for standard genome sequencing and annotation.</title>
        <authorList>
            <consortium name="The Broad Institute Genomics Platform"/>
            <consortium name="The Broad Institute Genome Sequencing Center for Infectious Disease"/>
            <person name="Wu L."/>
            <person name="Ma J."/>
        </authorList>
    </citation>
    <scope>NUCLEOTIDE SEQUENCE [LARGE SCALE GENOMIC DNA]</scope>
    <source>
        <strain evidence="2">CECT 7184</strain>
    </source>
</reference>
<comment type="caution">
    <text evidence="1">The sequence shown here is derived from an EMBL/GenBank/DDBJ whole genome shotgun (WGS) entry which is preliminary data.</text>
</comment>
<dbReference type="EMBL" id="JAUFQU010000001">
    <property type="protein sequence ID" value="MDN3707119.1"/>
    <property type="molecule type" value="Genomic_DNA"/>
</dbReference>